<reference evidence="2 3" key="1">
    <citation type="submission" date="2013-01" db="EMBL/GenBank/DDBJ databases">
        <authorList>
            <person name="Harkins D.M."/>
            <person name="Durkin A.S."/>
            <person name="Brinkac L.M."/>
            <person name="Haft D.H."/>
            <person name="Selengut J.D."/>
            <person name="Sanka R."/>
            <person name="DePew J."/>
            <person name="Purushe J."/>
            <person name="Hartskeerl R.A."/>
            <person name="Ahmed A."/>
            <person name="van der Linden H."/>
            <person name="Goris M.G.A."/>
            <person name="Vinetz J.M."/>
            <person name="Sutton G.G."/>
            <person name="Nierman W.C."/>
            <person name="Fouts D.E."/>
        </authorList>
    </citation>
    <scope>NUCLEOTIDE SEQUENCE [LARGE SCALE GENOMIC DNA]</scope>
    <source>
        <strain evidence="2 3">Brem 328</strain>
    </source>
</reference>
<organism evidence="2 3">
    <name type="scientific">Leptospira borgpetersenii str. Brem 328</name>
    <dbReference type="NCBI Taxonomy" id="1049780"/>
    <lineage>
        <taxon>Bacteria</taxon>
        <taxon>Pseudomonadati</taxon>
        <taxon>Spirochaetota</taxon>
        <taxon>Spirochaetia</taxon>
        <taxon>Leptospirales</taxon>
        <taxon>Leptospiraceae</taxon>
        <taxon>Leptospira</taxon>
    </lineage>
</organism>
<evidence type="ECO:0000256" key="1">
    <source>
        <dbReference type="SAM" id="Phobius"/>
    </source>
</evidence>
<dbReference type="AlphaFoldDB" id="A0ABC9SI54"/>
<name>A0ABC9SI54_LEPBO</name>
<evidence type="ECO:0000313" key="3">
    <source>
        <dbReference type="Proteomes" id="UP000012166"/>
    </source>
</evidence>
<proteinExistence type="predicted"/>
<evidence type="ECO:0000313" key="2">
    <source>
        <dbReference type="EMBL" id="EMN17373.1"/>
    </source>
</evidence>
<gene>
    <name evidence="2" type="ORF">LEP1GSC056_3873</name>
</gene>
<comment type="caution">
    <text evidence="2">The sequence shown here is derived from an EMBL/GenBank/DDBJ whole genome shotgun (WGS) entry which is preliminary data.</text>
</comment>
<keyword evidence="1" id="KW-1133">Transmembrane helix</keyword>
<protein>
    <submittedName>
        <fullName evidence="2">Uncharacterized protein</fullName>
    </submittedName>
</protein>
<dbReference type="Proteomes" id="UP000012166">
    <property type="component" value="Unassembled WGS sequence"/>
</dbReference>
<keyword evidence="1" id="KW-0472">Membrane</keyword>
<sequence>MWRQKREQNRNAFRVTEDRRTSLTLVLDRGQKETGKMIHHGFKMQFVETKKRTKSKCFSKKSILLSVVCHPSFLFQNSAIITLLFFSIKANS</sequence>
<dbReference type="EMBL" id="AHMS02000026">
    <property type="protein sequence ID" value="EMN17373.1"/>
    <property type="molecule type" value="Genomic_DNA"/>
</dbReference>
<feature type="transmembrane region" description="Helical" evidence="1">
    <location>
        <begin position="62"/>
        <end position="88"/>
    </location>
</feature>
<accession>A0ABC9SI54</accession>
<keyword evidence="1" id="KW-0812">Transmembrane</keyword>